<feature type="compositionally biased region" description="Basic and acidic residues" evidence="1">
    <location>
        <begin position="7"/>
        <end position="25"/>
    </location>
</feature>
<feature type="compositionally biased region" description="Gly residues" evidence="1">
    <location>
        <begin position="59"/>
        <end position="70"/>
    </location>
</feature>
<dbReference type="AlphaFoldDB" id="A0A8H6K4E6"/>
<comment type="caution">
    <text evidence="2">The sequence shown here is derived from an EMBL/GenBank/DDBJ whole genome shotgun (WGS) entry which is preliminary data.</text>
</comment>
<keyword evidence="3" id="KW-1185">Reference proteome</keyword>
<gene>
    <name evidence="2" type="ORF">CMUS01_10143</name>
</gene>
<evidence type="ECO:0000256" key="1">
    <source>
        <dbReference type="SAM" id="MobiDB-lite"/>
    </source>
</evidence>
<feature type="compositionally biased region" description="Low complexity" evidence="1">
    <location>
        <begin position="27"/>
        <end position="40"/>
    </location>
</feature>
<evidence type="ECO:0000313" key="3">
    <source>
        <dbReference type="Proteomes" id="UP000639643"/>
    </source>
</evidence>
<dbReference type="Proteomes" id="UP000639643">
    <property type="component" value="Unassembled WGS sequence"/>
</dbReference>
<accession>A0A8H6K4E6</accession>
<dbReference type="EMBL" id="WIGM01000458">
    <property type="protein sequence ID" value="KAF6824669.1"/>
    <property type="molecule type" value="Genomic_DNA"/>
</dbReference>
<organism evidence="2 3">
    <name type="scientific">Colletotrichum musicola</name>
    <dbReference type="NCBI Taxonomy" id="2175873"/>
    <lineage>
        <taxon>Eukaryota</taxon>
        <taxon>Fungi</taxon>
        <taxon>Dikarya</taxon>
        <taxon>Ascomycota</taxon>
        <taxon>Pezizomycotina</taxon>
        <taxon>Sordariomycetes</taxon>
        <taxon>Hypocreomycetidae</taxon>
        <taxon>Glomerellales</taxon>
        <taxon>Glomerellaceae</taxon>
        <taxon>Colletotrichum</taxon>
        <taxon>Colletotrichum orchidearum species complex</taxon>
    </lineage>
</organism>
<feature type="compositionally biased region" description="Polar residues" evidence="1">
    <location>
        <begin position="92"/>
        <end position="101"/>
    </location>
</feature>
<protein>
    <submittedName>
        <fullName evidence="2">Uncharacterized protein</fullName>
    </submittedName>
</protein>
<reference evidence="2" key="1">
    <citation type="journal article" date="2020" name="Phytopathology">
        <title>Genome Sequence Resources of Colletotrichum truncatum, C. plurivorum, C. musicola, and C. sojae: Four Species Pathogenic to Soybean (Glycine max).</title>
        <authorList>
            <person name="Rogerio F."/>
            <person name="Boufleur T.R."/>
            <person name="Ciampi-Guillardi M."/>
            <person name="Sukno S.A."/>
            <person name="Thon M.R."/>
            <person name="Massola Junior N.S."/>
            <person name="Baroncelli R."/>
        </authorList>
    </citation>
    <scope>NUCLEOTIDE SEQUENCE</scope>
    <source>
        <strain evidence="2">LFN0074</strain>
    </source>
</reference>
<evidence type="ECO:0000313" key="2">
    <source>
        <dbReference type="EMBL" id="KAF6824669.1"/>
    </source>
</evidence>
<feature type="region of interest" description="Disordered" evidence="1">
    <location>
        <begin position="1"/>
        <end position="101"/>
    </location>
</feature>
<sequence>MQIQIEMRLHVGSEEGGVTRRDRTRSATQYGAGTDADAGGWAQGPGDVGHQAGEMVVWRGGGGRGGGWSGGLEEKEGEGKEEEEKERETPRIRSTQCVPTY</sequence>
<proteinExistence type="predicted"/>
<name>A0A8H6K4E6_9PEZI</name>